<reference evidence="2 3" key="1">
    <citation type="submission" date="2007-10" db="EMBL/GenBank/DDBJ databases">
        <authorList>
            <person name="Wagner-Dobler I."/>
            <person name="Ferriera S."/>
            <person name="Johnson J."/>
            <person name="Kravitz S."/>
            <person name="Beeson K."/>
            <person name="Sutton G."/>
            <person name="Rogers Y.-H."/>
            <person name="Friedman R."/>
            <person name="Frazier M."/>
            <person name="Venter J.C."/>
        </authorList>
    </citation>
    <scope>NUCLEOTIDE SEQUENCE [LARGE SCALE GENOMIC DNA]</scope>
    <source>
        <strain evidence="2 3">DFL-43</strain>
    </source>
</reference>
<dbReference type="InterPro" id="IPR029044">
    <property type="entry name" value="Nucleotide-diphossugar_trans"/>
</dbReference>
<dbReference type="Proteomes" id="UP000004291">
    <property type="component" value="Chromosome"/>
</dbReference>
<dbReference type="OrthoDB" id="5291101at2"/>
<dbReference type="EMBL" id="ABIA03000002">
    <property type="protein sequence ID" value="EDQ34719.1"/>
    <property type="molecule type" value="Genomic_DNA"/>
</dbReference>
<sequence>MTMLSICIPTRNRQVYAISAVRAMLMSERQDFEVVLADNSDDPAPLAQFAAEAADHRLKLLPPEDQVLSMRANWERMVPQTSGEWISFIGDDDYLDPELCEVLRVTMSRVPNVDTLTWGRLYFTWPDARTGRENTTMPTGSHLVGLKKEDMIRKLFFWQEASDRPSCPYGVYHGAVKRALLDDIRDTFTGQYFGHPIVDYDNICRTLMVASAFVYFERPMSVFGACKASNSMGLRDANAAKELFKVFRTEMDGHMEASNFPFPVELGLTAQIGHVIEAFKQEQGIEITGWEDNFIKACARNCEGHFDRALFEERKEGYRKAIIEWRGKEALASFDPKYKHRSDLPHFVGLHEKDLKMDMEIGGATSAAEYYDILNTMMFPIPLLEGRL</sequence>
<proteinExistence type="predicted"/>
<dbReference type="AlphaFoldDB" id="A9CZ79"/>
<reference evidence="2 3" key="2">
    <citation type="submission" date="2012-06" db="EMBL/GenBank/DDBJ databases">
        <authorList>
            <person name="Fiebig A."/>
        </authorList>
    </citation>
    <scope>NUCLEOTIDE SEQUENCE [LARGE SCALE GENOMIC DNA]</scope>
    <source>
        <strain evidence="2 3">DFL-43</strain>
    </source>
</reference>
<dbReference type="Pfam" id="PF00535">
    <property type="entry name" value="Glycos_transf_2"/>
    <property type="match status" value="1"/>
</dbReference>
<evidence type="ECO:0000313" key="2">
    <source>
        <dbReference type="EMBL" id="EDQ34719.1"/>
    </source>
</evidence>
<feature type="domain" description="Glycosyltransferase 2-like" evidence="1">
    <location>
        <begin position="5"/>
        <end position="105"/>
    </location>
</feature>
<dbReference type="InterPro" id="IPR001173">
    <property type="entry name" value="Glyco_trans_2-like"/>
</dbReference>
<dbReference type="CDD" id="cd00761">
    <property type="entry name" value="Glyco_tranf_GTA_type"/>
    <property type="match status" value="1"/>
</dbReference>
<dbReference type="eggNOG" id="COG0463">
    <property type="taxonomic scope" value="Bacteria"/>
</dbReference>
<dbReference type="HOGENOM" id="CLU_711283_0_0_5"/>
<keyword evidence="2" id="KW-0808">Transferase</keyword>
<protein>
    <submittedName>
        <fullName evidence="2">Glycosyltransferase involved in cell wall biogenesis</fullName>
    </submittedName>
</protein>
<evidence type="ECO:0000313" key="3">
    <source>
        <dbReference type="Proteomes" id="UP000004291"/>
    </source>
</evidence>
<evidence type="ECO:0000259" key="1">
    <source>
        <dbReference type="Pfam" id="PF00535"/>
    </source>
</evidence>
<dbReference type="Gene3D" id="3.90.550.10">
    <property type="entry name" value="Spore Coat Polysaccharide Biosynthesis Protein SpsA, Chain A"/>
    <property type="match status" value="1"/>
</dbReference>
<dbReference type="STRING" id="411684.HPDFL43_00940"/>
<comment type="caution">
    <text evidence="2">The sequence shown here is derived from an EMBL/GenBank/DDBJ whole genome shotgun (WGS) entry which is preliminary data.</text>
</comment>
<gene>
    <name evidence="2" type="ORF">HPDFL43_00940</name>
</gene>
<dbReference type="GO" id="GO:0016740">
    <property type="term" value="F:transferase activity"/>
    <property type="evidence" value="ECO:0007669"/>
    <property type="project" value="UniProtKB-KW"/>
</dbReference>
<dbReference type="RefSeq" id="WP_007195980.1">
    <property type="nucleotide sequence ID" value="NZ_CM002917.1"/>
</dbReference>
<organism evidence="2 3">
    <name type="scientific">Hoeflea phototrophica (strain DSM 17068 / NCIMB 14078 / DFL-43)</name>
    <dbReference type="NCBI Taxonomy" id="411684"/>
    <lineage>
        <taxon>Bacteria</taxon>
        <taxon>Pseudomonadati</taxon>
        <taxon>Pseudomonadota</taxon>
        <taxon>Alphaproteobacteria</taxon>
        <taxon>Hyphomicrobiales</taxon>
        <taxon>Rhizobiaceae</taxon>
        <taxon>Hoeflea</taxon>
    </lineage>
</organism>
<accession>A9CZ79</accession>
<dbReference type="SUPFAM" id="SSF53448">
    <property type="entry name" value="Nucleotide-diphospho-sugar transferases"/>
    <property type="match status" value="1"/>
</dbReference>
<name>A9CZ79_HOEPD</name>
<keyword evidence="3" id="KW-1185">Reference proteome</keyword>